<dbReference type="OrthoDB" id="3750170at2759"/>
<feature type="signal peptide" evidence="1">
    <location>
        <begin position="1"/>
        <end position="19"/>
    </location>
</feature>
<accession>A0A6A6DNP7</accession>
<gene>
    <name evidence="2" type="ORF">K469DRAFT_754030</name>
</gene>
<evidence type="ECO:0000256" key="1">
    <source>
        <dbReference type="SAM" id="SignalP"/>
    </source>
</evidence>
<proteinExistence type="predicted"/>
<sequence>MRASAIFTTLFSGLALVAADSFLINQDGDRFQACFVDGHEWWFCSKYLQGFWKDYNSLFQIGCGYYFQISKDGVVTTTSNNGCGYKAHCDVKWNSNDDNFGCELHTDHPNC</sequence>
<dbReference type="AlphaFoldDB" id="A0A6A6DNP7"/>
<keyword evidence="3" id="KW-1185">Reference proteome</keyword>
<protein>
    <recommendedName>
        <fullName evidence="4">Cyanovirin-N domain-containing protein</fullName>
    </recommendedName>
</protein>
<organism evidence="2 3">
    <name type="scientific">Zopfia rhizophila CBS 207.26</name>
    <dbReference type="NCBI Taxonomy" id="1314779"/>
    <lineage>
        <taxon>Eukaryota</taxon>
        <taxon>Fungi</taxon>
        <taxon>Dikarya</taxon>
        <taxon>Ascomycota</taxon>
        <taxon>Pezizomycotina</taxon>
        <taxon>Dothideomycetes</taxon>
        <taxon>Dothideomycetes incertae sedis</taxon>
        <taxon>Zopfiaceae</taxon>
        <taxon>Zopfia</taxon>
    </lineage>
</organism>
<keyword evidence="1" id="KW-0732">Signal</keyword>
<evidence type="ECO:0000313" key="3">
    <source>
        <dbReference type="Proteomes" id="UP000800200"/>
    </source>
</evidence>
<feature type="chain" id="PRO_5025530215" description="Cyanovirin-N domain-containing protein" evidence="1">
    <location>
        <begin position="20"/>
        <end position="111"/>
    </location>
</feature>
<evidence type="ECO:0000313" key="2">
    <source>
        <dbReference type="EMBL" id="KAF2179266.1"/>
    </source>
</evidence>
<dbReference type="Proteomes" id="UP000800200">
    <property type="component" value="Unassembled WGS sequence"/>
</dbReference>
<reference evidence="2" key="1">
    <citation type="journal article" date="2020" name="Stud. Mycol.">
        <title>101 Dothideomycetes genomes: a test case for predicting lifestyles and emergence of pathogens.</title>
        <authorList>
            <person name="Haridas S."/>
            <person name="Albert R."/>
            <person name="Binder M."/>
            <person name="Bloem J."/>
            <person name="Labutti K."/>
            <person name="Salamov A."/>
            <person name="Andreopoulos B."/>
            <person name="Baker S."/>
            <person name="Barry K."/>
            <person name="Bills G."/>
            <person name="Bluhm B."/>
            <person name="Cannon C."/>
            <person name="Castanera R."/>
            <person name="Culley D."/>
            <person name="Daum C."/>
            <person name="Ezra D."/>
            <person name="Gonzalez J."/>
            <person name="Henrissat B."/>
            <person name="Kuo A."/>
            <person name="Liang C."/>
            <person name="Lipzen A."/>
            <person name="Lutzoni F."/>
            <person name="Magnuson J."/>
            <person name="Mondo S."/>
            <person name="Nolan M."/>
            <person name="Ohm R."/>
            <person name="Pangilinan J."/>
            <person name="Park H.-J."/>
            <person name="Ramirez L."/>
            <person name="Alfaro M."/>
            <person name="Sun H."/>
            <person name="Tritt A."/>
            <person name="Yoshinaga Y."/>
            <person name="Zwiers L.-H."/>
            <person name="Turgeon B."/>
            <person name="Goodwin S."/>
            <person name="Spatafora J."/>
            <person name="Crous P."/>
            <person name="Grigoriev I."/>
        </authorList>
    </citation>
    <scope>NUCLEOTIDE SEQUENCE</scope>
    <source>
        <strain evidence="2">CBS 207.26</strain>
    </source>
</reference>
<name>A0A6A6DNP7_9PEZI</name>
<evidence type="ECO:0008006" key="4">
    <source>
        <dbReference type="Google" id="ProtNLM"/>
    </source>
</evidence>
<dbReference type="EMBL" id="ML994668">
    <property type="protein sequence ID" value="KAF2179266.1"/>
    <property type="molecule type" value="Genomic_DNA"/>
</dbReference>